<sequence length="42" mass="4778">MSYKLNSDFDDQDISFALILSCRLQLLITSNSQKYVLKGHAT</sequence>
<name>A0A8S1YJV4_PAROT</name>
<proteinExistence type="predicted"/>
<dbReference type="Proteomes" id="UP000683925">
    <property type="component" value="Unassembled WGS sequence"/>
</dbReference>
<evidence type="ECO:0000313" key="2">
    <source>
        <dbReference type="Proteomes" id="UP000683925"/>
    </source>
</evidence>
<gene>
    <name evidence="1" type="ORF">POCTA_138.1.T1580136</name>
</gene>
<accession>A0A8S1YJV4</accession>
<keyword evidence="2" id="KW-1185">Reference proteome</keyword>
<dbReference type="EMBL" id="CAJJDP010000160">
    <property type="protein sequence ID" value="CAD8212677.1"/>
    <property type="molecule type" value="Genomic_DNA"/>
</dbReference>
<organism evidence="1 2">
    <name type="scientific">Paramecium octaurelia</name>
    <dbReference type="NCBI Taxonomy" id="43137"/>
    <lineage>
        <taxon>Eukaryota</taxon>
        <taxon>Sar</taxon>
        <taxon>Alveolata</taxon>
        <taxon>Ciliophora</taxon>
        <taxon>Intramacronucleata</taxon>
        <taxon>Oligohymenophorea</taxon>
        <taxon>Peniculida</taxon>
        <taxon>Parameciidae</taxon>
        <taxon>Paramecium</taxon>
    </lineage>
</organism>
<comment type="caution">
    <text evidence="1">The sequence shown here is derived from an EMBL/GenBank/DDBJ whole genome shotgun (WGS) entry which is preliminary data.</text>
</comment>
<evidence type="ECO:0000313" key="1">
    <source>
        <dbReference type="EMBL" id="CAD8212677.1"/>
    </source>
</evidence>
<protein>
    <submittedName>
        <fullName evidence="1">Uncharacterized protein</fullName>
    </submittedName>
</protein>
<reference evidence="1" key="1">
    <citation type="submission" date="2021-01" db="EMBL/GenBank/DDBJ databases">
        <authorList>
            <consortium name="Genoscope - CEA"/>
            <person name="William W."/>
        </authorList>
    </citation>
    <scope>NUCLEOTIDE SEQUENCE</scope>
</reference>
<dbReference type="AlphaFoldDB" id="A0A8S1YJV4"/>